<protein>
    <submittedName>
        <fullName evidence="1">Uncharacterized protein</fullName>
    </submittedName>
</protein>
<keyword evidence="2" id="KW-1185">Reference proteome</keyword>
<name>A0ABT3XXU4_9FLAO</name>
<reference evidence="1" key="1">
    <citation type="submission" date="2022-10" db="EMBL/GenBank/DDBJ databases">
        <title>Chryseobacterium sp. nov., a novel bacterial species.</title>
        <authorList>
            <person name="Cao Y."/>
        </authorList>
    </citation>
    <scope>NUCLEOTIDE SEQUENCE</scope>
    <source>
        <strain evidence="1">CCTCC AB2015118</strain>
    </source>
</reference>
<sequence length="196" mass="22379">MAEFQLGVSLKFLNRDLALVIQSNKLNVNSKDITVKEYLLIPTKLPSSDDYMTFSELKKDFDKIFGVGSKDSKEATAKIDEQLKENASGDNFDIDNIKFRLNTAFLYKKNFSVKVEGKDKECNSAGEVIADTDNYAKWEYAFSITIDSTEFFSEFNTMSINSISFSIWNTNRKEVKKMMTLGSTEDIFKQLEEPSK</sequence>
<accession>A0ABT3XXU4</accession>
<evidence type="ECO:0000313" key="1">
    <source>
        <dbReference type="EMBL" id="MCX8526461.1"/>
    </source>
</evidence>
<dbReference type="RefSeq" id="WP_267267687.1">
    <property type="nucleotide sequence ID" value="NZ_JAOVZW010000036.1"/>
</dbReference>
<organism evidence="1 2">
    <name type="scientific">Chryseobacterium formosus</name>
    <dbReference type="NCBI Taxonomy" id="1537363"/>
    <lineage>
        <taxon>Bacteria</taxon>
        <taxon>Pseudomonadati</taxon>
        <taxon>Bacteroidota</taxon>
        <taxon>Flavobacteriia</taxon>
        <taxon>Flavobacteriales</taxon>
        <taxon>Weeksellaceae</taxon>
        <taxon>Chryseobacterium group</taxon>
        <taxon>Chryseobacterium</taxon>
    </lineage>
</organism>
<gene>
    <name evidence="1" type="ORF">OF897_21315</name>
</gene>
<comment type="caution">
    <text evidence="1">The sequence shown here is derived from an EMBL/GenBank/DDBJ whole genome shotgun (WGS) entry which is preliminary data.</text>
</comment>
<dbReference type="EMBL" id="JAOVZW010000036">
    <property type="protein sequence ID" value="MCX8526461.1"/>
    <property type="molecule type" value="Genomic_DNA"/>
</dbReference>
<dbReference type="Proteomes" id="UP001073122">
    <property type="component" value="Unassembled WGS sequence"/>
</dbReference>
<evidence type="ECO:0000313" key="2">
    <source>
        <dbReference type="Proteomes" id="UP001073122"/>
    </source>
</evidence>
<proteinExistence type="predicted"/>